<evidence type="ECO:0000313" key="2">
    <source>
        <dbReference type="EMBL" id="CAI6095152.1"/>
    </source>
</evidence>
<evidence type="ECO:0000256" key="1">
    <source>
        <dbReference type="SAM" id="MobiDB-lite"/>
    </source>
</evidence>
<protein>
    <submittedName>
        <fullName evidence="2">Uncharacterized protein</fullName>
    </submittedName>
</protein>
<gene>
    <name evidence="2" type="ORF">CCHLO57077_00013224</name>
</gene>
<feature type="region of interest" description="Disordered" evidence="1">
    <location>
        <begin position="632"/>
        <end position="674"/>
    </location>
</feature>
<accession>A0AA35MDH2</accession>
<reference evidence="2" key="1">
    <citation type="submission" date="2023-01" db="EMBL/GenBank/DDBJ databases">
        <authorList>
            <person name="Piombo E."/>
        </authorList>
    </citation>
    <scope>NUCLEOTIDE SEQUENCE</scope>
</reference>
<dbReference type="EMBL" id="CABFNP030001262">
    <property type="protein sequence ID" value="CAI6095152.1"/>
    <property type="molecule type" value="Genomic_DNA"/>
</dbReference>
<dbReference type="Proteomes" id="UP001160390">
    <property type="component" value="Unassembled WGS sequence"/>
</dbReference>
<dbReference type="AlphaFoldDB" id="A0AA35MDH2"/>
<organism evidence="2 3">
    <name type="scientific">Clonostachys chloroleuca</name>
    <dbReference type="NCBI Taxonomy" id="1926264"/>
    <lineage>
        <taxon>Eukaryota</taxon>
        <taxon>Fungi</taxon>
        <taxon>Dikarya</taxon>
        <taxon>Ascomycota</taxon>
        <taxon>Pezizomycotina</taxon>
        <taxon>Sordariomycetes</taxon>
        <taxon>Hypocreomycetidae</taxon>
        <taxon>Hypocreales</taxon>
        <taxon>Bionectriaceae</taxon>
        <taxon>Clonostachys</taxon>
    </lineage>
</organism>
<proteinExistence type="predicted"/>
<comment type="caution">
    <text evidence="2">The sequence shown here is derived from an EMBL/GenBank/DDBJ whole genome shotgun (WGS) entry which is preliminary data.</text>
</comment>
<evidence type="ECO:0000313" key="3">
    <source>
        <dbReference type="Proteomes" id="UP001160390"/>
    </source>
</evidence>
<keyword evidence="3" id="KW-1185">Reference proteome</keyword>
<feature type="compositionally biased region" description="Acidic residues" evidence="1">
    <location>
        <begin position="638"/>
        <end position="661"/>
    </location>
</feature>
<feature type="region of interest" description="Disordered" evidence="1">
    <location>
        <begin position="1"/>
        <end position="35"/>
    </location>
</feature>
<sequence length="674" mass="75208">MSEPTDTPPTDGESPEVPQNAPLMGWPPGPIRPDRFEPVFDGPTSQTVMSRSQVYWRKLAERGRASSRFDVSPLDLRALLCRIPALPNYIPKNARFVVGSAHWSNTATKCDAKTRVMPRKISLRGTHPVVCRISSLETFQNWDRDTHNGLALLIIGWAYVFGVNLAERQGRSICYAPQEATSQDGAGQDDIHMLDLRYATMAERRWWKAILANGRGWRVEGDVVHPWAMSIENIGVDVPDVAVRMTDMPASWMQAASYIGRLSLAYGLWGQLTASLAAALCIPLQYTIMSHWAPEMDLPKPSLGVPRFDPRGDPCFLKELKLIDYYMTLSLDPSTIGCAMWSAFWTEGVPCNSAGAWFGPIADVLRPHLEANDHKTVVRILYQASPRAGPLWLGSALLGPSSLIGRIETYLDRGKYVPCTGPDPTAAIWTGLPHSFLDGYCTRGITLKDTISRADVWRLRRESSHKYKSRDLEQPLPHSWPPFGRMRAEDVELEIRDHVTCNHRWKYVSWSWGDELDDVGFSMCGKLLRPLNIMAGKLDFGGDGWSQRGAAVTSRGLNHIEASDNLTSTMFSWARCQVESGFFESVVPVRPVIGMRLVRRRSSQTTGEPKDPIIRENVAKWVRQVGASAKLARGEPLLSEDESTDESDAEYSDEEEEEEEEGKGKGKGKAGEPL</sequence>
<name>A0AA35MDH2_9HYPO</name>